<evidence type="ECO:0000313" key="1">
    <source>
        <dbReference type="EMBL" id="GAA2021731.1"/>
    </source>
</evidence>
<dbReference type="RefSeq" id="WP_344368602.1">
    <property type="nucleotide sequence ID" value="NZ_BAAAPW010000001.1"/>
</dbReference>
<dbReference type="EMBL" id="BAAAPW010000001">
    <property type="protein sequence ID" value="GAA2021731.1"/>
    <property type="molecule type" value="Genomic_DNA"/>
</dbReference>
<sequence length="96" mass="10378">MNSSTITAAPDETDRARQLIEIGLAMDPEARSETVARLIAASLHEGSGTTLEHFASTGALDAQAAIDELNHLEVPFEREGWVDALGRYVLAERSRS</sequence>
<gene>
    <name evidence="1" type="ORF">GCM10009819_00280</name>
</gene>
<keyword evidence="2" id="KW-1185">Reference proteome</keyword>
<organism evidence="1 2">
    <name type="scientific">Agromyces tropicus</name>
    <dbReference type="NCBI Taxonomy" id="555371"/>
    <lineage>
        <taxon>Bacteria</taxon>
        <taxon>Bacillati</taxon>
        <taxon>Actinomycetota</taxon>
        <taxon>Actinomycetes</taxon>
        <taxon>Micrococcales</taxon>
        <taxon>Microbacteriaceae</taxon>
        <taxon>Agromyces</taxon>
    </lineage>
</organism>
<name>A0ABN2TVM3_9MICO</name>
<proteinExistence type="predicted"/>
<accession>A0ABN2TVM3</accession>
<evidence type="ECO:0000313" key="2">
    <source>
        <dbReference type="Proteomes" id="UP001501196"/>
    </source>
</evidence>
<protein>
    <submittedName>
        <fullName evidence="1">Uncharacterized protein</fullName>
    </submittedName>
</protein>
<reference evidence="1 2" key="1">
    <citation type="journal article" date="2019" name="Int. J. Syst. Evol. Microbiol.">
        <title>The Global Catalogue of Microorganisms (GCM) 10K type strain sequencing project: providing services to taxonomists for standard genome sequencing and annotation.</title>
        <authorList>
            <consortium name="The Broad Institute Genomics Platform"/>
            <consortium name="The Broad Institute Genome Sequencing Center for Infectious Disease"/>
            <person name="Wu L."/>
            <person name="Ma J."/>
        </authorList>
    </citation>
    <scope>NUCLEOTIDE SEQUENCE [LARGE SCALE GENOMIC DNA]</scope>
    <source>
        <strain evidence="1 2">JCM 15672</strain>
    </source>
</reference>
<dbReference type="Proteomes" id="UP001501196">
    <property type="component" value="Unassembled WGS sequence"/>
</dbReference>
<comment type="caution">
    <text evidence="1">The sequence shown here is derived from an EMBL/GenBank/DDBJ whole genome shotgun (WGS) entry which is preliminary data.</text>
</comment>